<evidence type="ECO:0000313" key="6">
    <source>
        <dbReference type="Proteomes" id="UP000178606"/>
    </source>
</evidence>
<dbReference type="Gene3D" id="3.30.460.10">
    <property type="entry name" value="Beta Polymerase, domain 2"/>
    <property type="match status" value="1"/>
</dbReference>
<dbReference type="CDD" id="cd00090">
    <property type="entry name" value="HTH_ARSR"/>
    <property type="match status" value="1"/>
</dbReference>
<comment type="caution">
    <text evidence="5">The sequence shown here is derived from an EMBL/GenBank/DDBJ whole genome shotgun (WGS) entry which is preliminary data.</text>
</comment>
<dbReference type="InterPro" id="IPR043519">
    <property type="entry name" value="NT_sf"/>
</dbReference>
<reference evidence="5 6" key="1">
    <citation type="journal article" date="2016" name="Nat. Commun.">
        <title>Thousands of microbial genomes shed light on interconnected biogeochemical processes in an aquifer system.</title>
        <authorList>
            <person name="Anantharaman K."/>
            <person name="Brown C.T."/>
            <person name="Hug L.A."/>
            <person name="Sharon I."/>
            <person name="Castelle C.J."/>
            <person name="Probst A.J."/>
            <person name="Thomas B.C."/>
            <person name="Singh A."/>
            <person name="Wilkins M.J."/>
            <person name="Karaoz U."/>
            <person name="Brodie E.L."/>
            <person name="Williams K.H."/>
            <person name="Hubbard S.S."/>
            <person name="Banfield J.F."/>
        </authorList>
    </citation>
    <scope>NUCLEOTIDE SEQUENCE [LARGE SCALE GENOMIC DNA]</scope>
    <source>
        <strain evidence="6">RIFCSPLOWO2_12_FULL_64_10</strain>
    </source>
</reference>
<dbReference type="Proteomes" id="UP000178606">
    <property type="component" value="Unassembled WGS sequence"/>
</dbReference>
<dbReference type="InterPro" id="IPR036390">
    <property type="entry name" value="WH_DNA-bd_sf"/>
</dbReference>
<keyword evidence="1" id="KW-0805">Transcription regulation</keyword>
<dbReference type="GO" id="GO:0003677">
    <property type="term" value="F:DNA binding"/>
    <property type="evidence" value="ECO:0007669"/>
    <property type="project" value="UniProtKB-KW"/>
</dbReference>
<evidence type="ECO:0000256" key="3">
    <source>
        <dbReference type="ARBA" id="ARBA00023163"/>
    </source>
</evidence>
<dbReference type="InterPro" id="IPR036388">
    <property type="entry name" value="WH-like_DNA-bd_sf"/>
</dbReference>
<organism evidence="5 6">
    <name type="scientific">Handelsmanbacteria sp. (strain RIFCSPLOWO2_12_FULL_64_10)</name>
    <dbReference type="NCBI Taxonomy" id="1817868"/>
    <lineage>
        <taxon>Bacteria</taxon>
        <taxon>Candidatus Handelsmaniibacteriota</taxon>
    </lineage>
</organism>
<gene>
    <name evidence="5" type="ORF">A3F84_01350</name>
</gene>
<dbReference type="InterPro" id="IPR051081">
    <property type="entry name" value="HTH_MetalResp_TranReg"/>
</dbReference>
<dbReference type="SUPFAM" id="SSF81301">
    <property type="entry name" value="Nucleotidyltransferase"/>
    <property type="match status" value="1"/>
</dbReference>
<keyword evidence="2" id="KW-0238">DNA-binding</keyword>
<dbReference type="SMART" id="SM00418">
    <property type="entry name" value="HTH_ARSR"/>
    <property type="match status" value="1"/>
</dbReference>
<dbReference type="GO" id="GO:0003700">
    <property type="term" value="F:DNA-binding transcription factor activity"/>
    <property type="evidence" value="ECO:0007669"/>
    <property type="project" value="InterPro"/>
</dbReference>
<dbReference type="SUPFAM" id="SSF46785">
    <property type="entry name" value="Winged helix' DNA-binding domain"/>
    <property type="match status" value="1"/>
</dbReference>
<dbReference type="Gene3D" id="1.10.10.10">
    <property type="entry name" value="Winged helix-like DNA-binding domain superfamily/Winged helix DNA-binding domain"/>
    <property type="match status" value="1"/>
</dbReference>
<protein>
    <recommendedName>
        <fullName evidence="4">HTH arsR-type domain-containing protein</fullName>
    </recommendedName>
</protein>
<dbReference type="PANTHER" id="PTHR33154">
    <property type="entry name" value="TRANSCRIPTIONAL REGULATOR, ARSR FAMILY"/>
    <property type="match status" value="1"/>
</dbReference>
<evidence type="ECO:0000256" key="2">
    <source>
        <dbReference type="ARBA" id="ARBA00023125"/>
    </source>
</evidence>
<keyword evidence="3" id="KW-0804">Transcription</keyword>
<sequence length="148" mass="16278">MNGKTDQPGPLARILSSQVRAEVFRLLFGLSESEFHSREIQRRSGLAFGTVRQDLKKLEQIGLVKARRAGNRVYYRADRGHPLYKDIHSLVLKTAGLAEVLKRSLSVDGVQVAFVFGSVAQGKEGAESDVDLMVIGDLGRFELSAHVA</sequence>
<feature type="domain" description="HTH arsR-type" evidence="4">
    <location>
        <begin position="1"/>
        <end position="97"/>
    </location>
</feature>
<dbReference type="AlphaFoldDB" id="A0A1F6D3T8"/>
<dbReference type="InterPro" id="IPR041633">
    <property type="entry name" value="Polbeta"/>
</dbReference>
<evidence type="ECO:0000259" key="4">
    <source>
        <dbReference type="PROSITE" id="PS50987"/>
    </source>
</evidence>
<dbReference type="InterPro" id="IPR001845">
    <property type="entry name" value="HTH_ArsR_DNA-bd_dom"/>
</dbReference>
<dbReference type="Pfam" id="PF18765">
    <property type="entry name" value="Polbeta"/>
    <property type="match status" value="1"/>
</dbReference>
<evidence type="ECO:0000313" key="5">
    <source>
        <dbReference type="EMBL" id="OGG56086.1"/>
    </source>
</evidence>
<accession>A0A1F6D3T8</accession>
<dbReference type="PANTHER" id="PTHR33154:SF33">
    <property type="entry name" value="TRANSCRIPTIONAL REPRESSOR SDPR"/>
    <property type="match status" value="1"/>
</dbReference>
<evidence type="ECO:0000256" key="1">
    <source>
        <dbReference type="ARBA" id="ARBA00023015"/>
    </source>
</evidence>
<name>A0A1F6D3T8_HANXR</name>
<dbReference type="EMBL" id="MFKF01000048">
    <property type="protein sequence ID" value="OGG56086.1"/>
    <property type="molecule type" value="Genomic_DNA"/>
</dbReference>
<dbReference type="InterPro" id="IPR011991">
    <property type="entry name" value="ArsR-like_HTH"/>
</dbReference>
<dbReference type="CDD" id="cd05403">
    <property type="entry name" value="NT_KNTase_like"/>
    <property type="match status" value="1"/>
</dbReference>
<dbReference type="PROSITE" id="PS50987">
    <property type="entry name" value="HTH_ARSR_2"/>
    <property type="match status" value="1"/>
</dbReference>
<proteinExistence type="predicted"/>